<dbReference type="CDD" id="cd01086">
    <property type="entry name" value="MetAP1"/>
    <property type="match status" value="1"/>
</dbReference>
<evidence type="ECO:0000256" key="6">
    <source>
        <dbReference type="HAMAP-Rule" id="MF_01974"/>
    </source>
</evidence>
<evidence type="ECO:0000256" key="3">
    <source>
        <dbReference type="ARBA" id="ARBA00022670"/>
    </source>
</evidence>
<dbReference type="STRING" id="1895771.BGO89_09190"/>
<dbReference type="SUPFAM" id="SSF55920">
    <property type="entry name" value="Creatinase/aminopeptidase"/>
    <property type="match status" value="1"/>
</dbReference>
<evidence type="ECO:0000313" key="10">
    <source>
        <dbReference type="Proteomes" id="UP000184233"/>
    </source>
</evidence>
<feature type="binding site" evidence="6">
    <location>
        <position position="218"/>
    </location>
    <ligand>
        <name>a divalent metal cation</name>
        <dbReference type="ChEBI" id="CHEBI:60240"/>
        <label>2</label>
        <note>catalytic</note>
    </ligand>
</feature>
<dbReference type="InterPro" id="IPR000994">
    <property type="entry name" value="Pept_M24"/>
</dbReference>
<organism evidence="9 10">
    <name type="scientific">Candidatus Kapaibacterium thiocyanatum</name>
    <dbReference type="NCBI Taxonomy" id="1895771"/>
    <lineage>
        <taxon>Bacteria</taxon>
        <taxon>Pseudomonadati</taxon>
        <taxon>Candidatus Kapaibacteriota</taxon>
        <taxon>Candidatus Kapaibacteriia</taxon>
        <taxon>Candidatus Kapaibacteriales</taxon>
        <taxon>Candidatus Kapaibacteriaceae</taxon>
        <taxon>Candidatus Kapaibacterium</taxon>
    </lineage>
</organism>
<evidence type="ECO:0000256" key="1">
    <source>
        <dbReference type="ARBA" id="ARBA00002521"/>
    </source>
</evidence>
<dbReference type="GO" id="GO:0006508">
    <property type="term" value="P:proteolysis"/>
    <property type="evidence" value="ECO:0007669"/>
    <property type="project" value="UniProtKB-KW"/>
</dbReference>
<comment type="cofactor">
    <cofactor evidence="6">
        <name>Co(2+)</name>
        <dbReference type="ChEBI" id="CHEBI:48828"/>
    </cofactor>
    <cofactor evidence="6">
        <name>Zn(2+)</name>
        <dbReference type="ChEBI" id="CHEBI:29105"/>
    </cofactor>
    <cofactor evidence="6">
        <name>Mn(2+)</name>
        <dbReference type="ChEBI" id="CHEBI:29035"/>
    </cofactor>
    <cofactor evidence="6">
        <name>Fe(2+)</name>
        <dbReference type="ChEBI" id="CHEBI:29033"/>
    </cofactor>
    <text evidence="6">Binds 2 divalent metal cations per subunit. Has a high-affinity and a low affinity metal-binding site. The true nature of the physiological cofactor is under debate. The enzyme is active with cobalt, zinc, manganese or divalent iron ions. Most likely, methionine aminopeptidases function as mononuclear Fe(2+)-metalloproteases under physiological conditions, and the catalytically relevant metal-binding site has been assigned to the histidine-containing high-affinity site.</text>
</comment>
<feature type="binding site" evidence="6">
    <location>
        <position position="249"/>
    </location>
    <ligand>
        <name>a divalent metal cation</name>
        <dbReference type="ChEBI" id="CHEBI:60240"/>
        <label>1</label>
    </ligand>
</feature>
<comment type="catalytic activity">
    <reaction evidence="6 7">
        <text>Release of N-terminal amino acids, preferentially methionine, from peptides and arylamides.</text>
        <dbReference type="EC" id="3.4.11.18"/>
    </reaction>
</comment>
<dbReference type="EMBL" id="MKVH01000024">
    <property type="protein sequence ID" value="OJX57333.1"/>
    <property type="molecule type" value="Genomic_DNA"/>
</dbReference>
<keyword evidence="2 6" id="KW-0031">Aminopeptidase</keyword>
<feature type="binding site" evidence="6">
    <location>
        <position position="116"/>
    </location>
    <ligand>
        <name>a divalent metal cation</name>
        <dbReference type="ChEBI" id="CHEBI:60240"/>
        <label>2</label>
        <note>catalytic</note>
    </ligand>
</feature>
<evidence type="ECO:0000256" key="5">
    <source>
        <dbReference type="ARBA" id="ARBA00022801"/>
    </source>
</evidence>
<feature type="binding site" evidence="6">
    <location>
        <position position="88"/>
    </location>
    <ligand>
        <name>substrate</name>
    </ligand>
</feature>
<comment type="similarity">
    <text evidence="6">Belongs to the peptidase M24A family. Methionine aminopeptidase type 1 subfamily.</text>
</comment>
<dbReference type="InterPro" id="IPR036005">
    <property type="entry name" value="Creatinase/aminopeptidase-like"/>
</dbReference>
<reference evidence="9 10" key="1">
    <citation type="submission" date="2016-09" db="EMBL/GenBank/DDBJ databases">
        <title>Genome-resolved meta-omics ties microbial dynamics to process performance in biotechnology for thiocyanate degradation.</title>
        <authorList>
            <person name="Kantor R.S."/>
            <person name="Huddy R.J."/>
            <person name="Iyer R."/>
            <person name="Thomas B.C."/>
            <person name="Brown C.T."/>
            <person name="Anantharaman K."/>
            <person name="Tringe S."/>
            <person name="Hettich R.L."/>
            <person name="Harrison S.T."/>
            <person name="Banfield J.F."/>
        </authorList>
    </citation>
    <scope>NUCLEOTIDE SEQUENCE [LARGE SCALE GENOMIC DNA]</scope>
    <source>
        <strain evidence="9">59-99</strain>
    </source>
</reference>
<feature type="binding site" evidence="6">
    <location>
        <position position="179"/>
    </location>
    <ligand>
        <name>a divalent metal cation</name>
        <dbReference type="ChEBI" id="CHEBI:60240"/>
        <label>2</label>
        <note>catalytic</note>
    </ligand>
</feature>
<comment type="subunit">
    <text evidence="6">Monomer.</text>
</comment>
<proteinExistence type="inferred from homology"/>
<comment type="function">
    <text evidence="1 6">Removes the N-terminal methionine from nascent proteins. The N-terminal methionine is often cleaved when the second residue in the primary sequence is small and uncharged (Met-Ala-, Cys, Gly, Pro, Ser, Thr, or Val). Requires deformylation of the N(alpha)-formylated initiator methionine before it can be hydrolyzed.</text>
</comment>
<comment type="caution">
    <text evidence="9">The sequence shown here is derived from an EMBL/GenBank/DDBJ whole genome shotgun (WGS) entry which is preliminary data.</text>
</comment>
<keyword evidence="4 6" id="KW-0479">Metal-binding</keyword>
<dbReference type="GO" id="GO:0070006">
    <property type="term" value="F:metalloaminopeptidase activity"/>
    <property type="evidence" value="ECO:0007669"/>
    <property type="project" value="UniProtKB-UniRule"/>
</dbReference>
<feature type="domain" description="Peptidase M24" evidence="8">
    <location>
        <begin position="19"/>
        <end position="254"/>
    </location>
</feature>
<dbReference type="PRINTS" id="PR00599">
    <property type="entry name" value="MAPEPTIDASE"/>
</dbReference>
<dbReference type="AlphaFoldDB" id="A0A1M3KY69"/>
<dbReference type="HAMAP" id="MF_01974">
    <property type="entry name" value="MetAP_1"/>
    <property type="match status" value="1"/>
</dbReference>
<dbReference type="EC" id="3.4.11.18" evidence="6 7"/>
<feature type="binding site" evidence="6">
    <location>
        <position position="105"/>
    </location>
    <ligand>
        <name>a divalent metal cation</name>
        <dbReference type="ChEBI" id="CHEBI:60240"/>
        <label>1</label>
    </ligand>
</feature>
<name>A0A1M3KY69_9BACT</name>
<accession>A0A1M3KY69</accession>
<dbReference type="PANTHER" id="PTHR43330">
    <property type="entry name" value="METHIONINE AMINOPEPTIDASE"/>
    <property type="match status" value="1"/>
</dbReference>
<evidence type="ECO:0000256" key="2">
    <source>
        <dbReference type="ARBA" id="ARBA00022438"/>
    </source>
</evidence>
<feature type="binding site" evidence="6">
    <location>
        <position position="116"/>
    </location>
    <ligand>
        <name>a divalent metal cation</name>
        <dbReference type="ChEBI" id="CHEBI:60240"/>
        <label>1</label>
    </ligand>
</feature>
<evidence type="ECO:0000256" key="7">
    <source>
        <dbReference type="RuleBase" id="RU003653"/>
    </source>
</evidence>
<protein>
    <recommendedName>
        <fullName evidence="6 7">Methionine aminopeptidase</fullName>
        <shortName evidence="6">MAP</shortName>
        <shortName evidence="6">MetAP</shortName>
        <ecNumber evidence="6 7">3.4.11.18</ecNumber>
    </recommendedName>
    <alternativeName>
        <fullName evidence="6">Peptidase M</fullName>
    </alternativeName>
</protein>
<dbReference type="InterPro" id="IPR002467">
    <property type="entry name" value="Pept_M24A_MAP1"/>
</dbReference>
<dbReference type="GO" id="GO:0004239">
    <property type="term" value="F:initiator methionyl aminopeptidase activity"/>
    <property type="evidence" value="ECO:0007669"/>
    <property type="project" value="UniProtKB-UniRule"/>
</dbReference>
<dbReference type="NCBIfam" id="TIGR00500">
    <property type="entry name" value="met_pdase_I"/>
    <property type="match status" value="1"/>
</dbReference>
<keyword evidence="3 6" id="KW-0645">Protease</keyword>
<dbReference type="GO" id="GO:0005829">
    <property type="term" value="C:cytosol"/>
    <property type="evidence" value="ECO:0007669"/>
    <property type="project" value="TreeGrafter"/>
</dbReference>
<evidence type="ECO:0000256" key="4">
    <source>
        <dbReference type="ARBA" id="ARBA00022723"/>
    </source>
</evidence>
<dbReference type="Gene3D" id="3.90.230.10">
    <property type="entry name" value="Creatinase/methionine aminopeptidase superfamily"/>
    <property type="match status" value="1"/>
</dbReference>
<gene>
    <name evidence="6" type="primary">map</name>
    <name evidence="9" type="ORF">BGO89_09190</name>
</gene>
<feature type="binding site" evidence="6">
    <location>
        <position position="186"/>
    </location>
    <ligand>
        <name>substrate</name>
    </ligand>
</feature>
<keyword evidence="5 6" id="KW-0378">Hydrolase</keyword>
<evidence type="ECO:0000259" key="8">
    <source>
        <dbReference type="Pfam" id="PF00557"/>
    </source>
</evidence>
<dbReference type="InterPro" id="IPR001714">
    <property type="entry name" value="Pept_M24_MAP"/>
</dbReference>
<evidence type="ECO:0000313" key="9">
    <source>
        <dbReference type="EMBL" id="OJX57333.1"/>
    </source>
</evidence>
<sequence length="266" mass="28785">MASVVDIAPTVHSADDIRKLEAAGRLVADTLAMLKPHIVPGVATQDLDTMAEEFIRSRGGEPAFKGHVVNGLTFPYSLCVSIDEEVVHGMPGNRTLKAGQIVSVDCGVRKDGFYGDSAHTFAVGEISTDKQRLLDVTQEALMLGIEQAVDGNKVYDIARAIQTHVEKHGFSVVRELVGHGIGRHLHEEPPVPNFVPGLLHRSRYPNVKLRSGMALAIEPMVNMGMFHVHTASDGWTIYAADGKASAHFEHTVIVSGDKPVILTLMN</sequence>
<dbReference type="PANTHER" id="PTHR43330:SF27">
    <property type="entry name" value="METHIONINE AMINOPEPTIDASE"/>
    <property type="match status" value="1"/>
</dbReference>
<feature type="binding site" evidence="6">
    <location>
        <position position="249"/>
    </location>
    <ligand>
        <name>a divalent metal cation</name>
        <dbReference type="ChEBI" id="CHEBI:60240"/>
        <label>2</label>
        <note>catalytic</note>
    </ligand>
</feature>
<dbReference type="Pfam" id="PF00557">
    <property type="entry name" value="Peptidase_M24"/>
    <property type="match status" value="1"/>
</dbReference>
<dbReference type="GO" id="GO:0046872">
    <property type="term" value="F:metal ion binding"/>
    <property type="evidence" value="ECO:0007669"/>
    <property type="project" value="UniProtKB-UniRule"/>
</dbReference>
<dbReference type="Proteomes" id="UP000184233">
    <property type="component" value="Unassembled WGS sequence"/>
</dbReference>